<feature type="compositionally biased region" description="Polar residues" evidence="3">
    <location>
        <begin position="38"/>
        <end position="55"/>
    </location>
</feature>
<feature type="region of interest" description="Disordered" evidence="3">
    <location>
        <begin position="485"/>
        <end position="534"/>
    </location>
</feature>
<proteinExistence type="predicted"/>
<keyword evidence="1 2" id="KW-0103">Bromodomain</keyword>
<feature type="compositionally biased region" description="Polar residues" evidence="3">
    <location>
        <begin position="507"/>
        <end position="521"/>
    </location>
</feature>
<dbReference type="Gene3D" id="1.20.920.10">
    <property type="entry name" value="Bromodomain-like"/>
    <property type="match status" value="1"/>
</dbReference>
<evidence type="ECO:0000259" key="4">
    <source>
        <dbReference type="PROSITE" id="PS50014"/>
    </source>
</evidence>
<sequence>MAEGTRRRSARLLALQEPKNQKKPFGTNMLDDEKAAKNPQQVDPSNNGNSSENSCAPDISTNVIIDSILDVFQVNDTKELFAMPNNIQITDYSEMVNNPGDFATLRQKLKDGMYQTLEQFADDVYKVFRKAINSNPQDSLRMKEAAYQKESAKNLFQSLKNSREHILLDISAWHQKYFGYTKRTNSNYRKKQYSRSISKKTPNSSAIPSSMPKAESVEGSEFCEEQQTNSNNTMSNLSIPVSMHPTQIVYNNNTSGFTQSLMHFVKDANYQSHTSSEQPNMENGQEAGYLLPLTSGLHNQMGNANFSLATFSNPFNYSFNYPLNVADFSGNNAEASWYIPLLNPTHFWSPYFLTPTAGGTGSASFNTMQSSIPSMNANSMPGSNVLYGPNSNLDNDSLLMLPSSVSTPESLGKGKNISVSSSSQAIEPNMIADKGKSPLPYQSQAIEPKSHFNAFFSLGVEGRSSMRRVEPSHVDANLVTSEQECSKGKDTVQSSSVYDSVPCPLGSTGTELNPSSTSTDPNKPRTLNLFGGPK</sequence>
<name>A0A6P5EQM8_ANACO</name>
<keyword evidence="5" id="KW-1185">Reference proteome</keyword>
<dbReference type="PANTHER" id="PTHR22881">
    <property type="entry name" value="BROMODOMAIN CONTAINING PROTEIN"/>
    <property type="match status" value="1"/>
</dbReference>
<feature type="compositionally biased region" description="Polar residues" evidence="3">
    <location>
        <begin position="225"/>
        <end position="234"/>
    </location>
</feature>
<dbReference type="RefSeq" id="XP_020085839.1">
    <property type="nucleotide sequence ID" value="XM_020230250.1"/>
</dbReference>
<protein>
    <submittedName>
        <fullName evidence="6">Uncharacterized protein LOC109708486 isoform X1</fullName>
    </submittedName>
</protein>
<dbReference type="PRINTS" id="PR00503">
    <property type="entry name" value="BROMODOMAIN"/>
</dbReference>
<dbReference type="OrthoDB" id="21449at2759"/>
<evidence type="ECO:0000256" key="1">
    <source>
        <dbReference type="ARBA" id="ARBA00023117"/>
    </source>
</evidence>
<dbReference type="InterPro" id="IPR001487">
    <property type="entry name" value="Bromodomain"/>
</dbReference>
<gene>
    <name evidence="6" type="primary">LOC109708486</name>
</gene>
<feature type="region of interest" description="Disordered" evidence="3">
    <location>
        <begin position="1"/>
        <end position="55"/>
    </location>
</feature>
<dbReference type="AlphaFoldDB" id="A0A6P5EQM8"/>
<evidence type="ECO:0000256" key="2">
    <source>
        <dbReference type="PROSITE-ProRule" id="PRU00035"/>
    </source>
</evidence>
<organism evidence="5 6">
    <name type="scientific">Ananas comosus</name>
    <name type="common">Pineapple</name>
    <name type="synonym">Ananas ananas</name>
    <dbReference type="NCBI Taxonomy" id="4615"/>
    <lineage>
        <taxon>Eukaryota</taxon>
        <taxon>Viridiplantae</taxon>
        <taxon>Streptophyta</taxon>
        <taxon>Embryophyta</taxon>
        <taxon>Tracheophyta</taxon>
        <taxon>Spermatophyta</taxon>
        <taxon>Magnoliopsida</taxon>
        <taxon>Liliopsida</taxon>
        <taxon>Poales</taxon>
        <taxon>Bromeliaceae</taxon>
        <taxon>Bromelioideae</taxon>
        <taxon>Ananas</taxon>
    </lineage>
</organism>
<accession>A0A6P5EQM8</accession>
<dbReference type="Proteomes" id="UP000515123">
    <property type="component" value="Linkage group 4"/>
</dbReference>
<feature type="compositionally biased region" description="Polar residues" evidence="3">
    <location>
        <begin position="194"/>
        <end position="208"/>
    </location>
</feature>
<feature type="region of interest" description="Disordered" evidence="3">
    <location>
        <begin position="189"/>
        <end position="234"/>
    </location>
</feature>
<evidence type="ECO:0000313" key="6">
    <source>
        <dbReference type="RefSeq" id="XP_020085839.1"/>
    </source>
</evidence>
<dbReference type="SMART" id="SM00297">
    <property type="entry name" value="BROMO"/>
    <property type="match status" value="1"/>
</dbReference>
<dbReference type="InterPro" id="IPR051831">
    <property type="entry name" value="Bromodomain_contain_prot"/>
</dbReference>
<evidence type="ECO:0000313" key="5">
    <source>
        <dbReference type="Proteomes" id="UP000515123"/>
    </source>
</evidence>
<evidence type="ECO:0000256" key="3">
    <source>
        <dbReference type="SAM" id="MobiDB-lite"/>
    </source>
</evidence>
<dbReference type="PANTHER" id="PTHR22881:SF26">
    <property type="entry name" value="BROMODOMAIN CONTAINING PROTEIN, EXPRESSED"/>
    <property type="match status" value="1"/>
</dbReference>
<dbReference type="InterPro" id="IPR036427">
    <property type="entry name" value="Bromodomain-like_sf"/>
</dbReference>
<reference evidence="6" key="2">
    <citation type="submission" date="2025-08" db="UniProtKB">
        <authorList>
            <consortium name="RefSeq"/>
        </authorList>
    </citation>
    <scope>IDENTIFICATION</scope>
    <source>
        <tissue evidence="6">Leaf</tissue>
    </source>
</reference>
<feature type="domain" description="Bromo" evidence="4">
    <location>
        <begin position="72"/>
        <end position="142"/>
    </location>
</feature>
<dbReference type="SUPFAM" id="SSF47370">
    <property type="entry name" value="Bromodomain"/>
    <property type="match status" value="1"/>
</dbReference>
<dbReference type="GeneID" id="109708486"/>
<dbReference type="Pfam" id="PF00439">
    <property type="entry name" value="Bromodomain"/>
    <property type="match status" value="1"/>
</dbReference>
<reference evidence="5" key="1">
    <citation type="journal article" date="2015" name="Nat. Genet.">
        <title>The pineapple genome and the evolution of CAM photosynthesis.</title>
        <authorList>
            <person name="Ming R."/>
            <person name="VanBuren R."/>
            <person name="Wai C.M."/>
            <person name="Tang H."/>
            <person name="Schatz M.C."/>
            <person name="Bowers J.E."/>
            <person name="Lyons E."/>
            <person name="Wang M.L."/>
            <person name="Chen J."/>
            <person name="Biggers E."/>
            <person name="Zhang J."/>
            <person name="Huang L."/>
            <person name="Zhang L."/>
            <person name="Miao W."/>
            <person name="Zhang J."/>
            <person name="Ye Z."/>
            <person name="Miao C."/>
            <person name="Lin Z."/>
            <person name="Wang H."/>
            <person name="Zhou H."/>
            <person name="Yim W.C."/>
            <person name="Priest H.D."/>
            <person name="Zheng C."/>
            <person name="Woodhouse M."/>
            <person name="Edger P.P."/>
            <person name="Guyot R."/>
            <person name="Guo H.B."/>
            <person name="Guo H."/>
            <person name="Zheng G."/>
            <person name="Singh R."/>
            <person name="Sharma A."/>
            <person name="Min X."/>
            <person name="Zheng Y."/>
            <person name="Lee H."/>
            <person name="Gurtowski J."/>
            <person name="Sedlazeck F.J."/>
            <person name="Harkess A."/>
            <person name="McKain M.R."/>
            <person name="Liao Z."/>
            <person name="Fang J."/>
            <person name="Liu J."/>
            <person name="Zhang X."/>
            <person name="Zhang Q."/>
            <person name="Hu W."/>
            <person name="Qin Y."/>
            <person name="Wang K."/>
            <person name="Chen L.Y."/>
            <person name="Shirley N."/>
            <person name="Lin Y.R."/>
            <person name="Liu L.Y."/>
            <person name="Hernandez A.G."/>
            <person name="Wright C.L."/>
            <person name="Bulone V."/>
            <person name="Tuskan G.A."/>
            <person name="Heath K."/>
            <person name="Zee F."/>
            <person name="Moore P.H."/>
            <person name="Sunkar R."/>
            <person name="Leebens-Mack J.H."/>
            <person name="Mockler T."/>
            <person name="Bennetzen J.L."/>
            <person name="Freeling M."/>
            <person name="Sankoff D."/>
            <person name="Paterson A.H."/>
            <person name="Zhu X."/>
            <person name="Yang X."/>
            <person name="Smith J.A."/>
            <person name="Cushman J.C."/>
            <person name="Paull R.E."/>
            <person name="Yu Q."/>
        </authorList>
    </citation>
    <scope>NUCLEOTIDE SEQUENCE [LARGE SCALE GENOMIC DNA]</scope>
    <source>
        <strain evidence="5">cv. F153</strain>
    </source>
</reference>
<dbReference type="PROSITE" id="PS50014">
    <property type="entry name" value="BROMODOMAIN_2"/>
    <property type="match status" value="1"/>
</dbReference>